<accession>D0LQC0</accession>
<dbReference type="RefSeq" id="WP_012831521.1">
    <property type="nucleotide sequence ID" value="NC_013440.1"/>
</dbReference>
<feature type="region of interest" description="Disordered" evidence="1">
    <location>
        <begin position="1"/>
        <end position="25"/>
    </location>
</feature>
<reference evidence="2 3" key="1">
    <citation type="journal article" date="2010" name="Stand. Genomic Sci.">
        <title>Complete genome sequence of Haliangium ochraceum type strain (SMP-2).</title>
        <authorList>
            <consortium name="US DOE Joint Genome Institute (JGI-PGF)"/>
            <person name="Ivanova N."/>
            <person name="Daum C."/>
            <person name="Lang E."/>
            <person name="Abt B."/>
            <person name="Kopitz M."/>
            <person name="Saunders E."/>
            <person name="Lapidus A."/>
            <person name="Lucas S."/>
            <person name="Glavina Del Rio T."/>
            <person name="Nolan M."/>
            <person name="Tice H."/>
            <person name="Copeland A."/>
            <person name="Cheng J.F."/>
            <person name="Chen F."/>
            <person name="Bruce D."/>
            <person name="Goodwin L."/>
            <person name="Pitluck S."/>
            <person name="Mavromatis K."/>
            <person name="Pati A."/>
            <person name="Mikhailova N."/>
            <person name="Chen A."/>
            <person name="Palaniappan K."/>
            <person name="Land M."/>
            <person name="Hauser L."/>
            <person name="Chang Y.J."/>
            <person name="Jeffries C.D."/>
            <person name="Detter J.C."/>
            <person name="Brettin T."/>
            <person name="Rohde M."/>
            <person name="Goker M."/>
            <person name="Bristow J."/>
            <person name="Markowitz V."/>
            <person name="Eisen J.A."/>
            <person name="Hugenholtz P."/>
            <person name="Kyrpides N.C."/>
            <person name="Klenk H.P."/>
        </authorList>
    </citation>
    <scope>NUCLEOTIDE SEQUENCE [LARGE SCALE GENOMIC DNA]</scope>
    <source>
        <strain evidence="3">DSM 14365 / CIP 107738 / JCM 11303 / AJ 13395 / SMP-2</strain>
    </source>
</reference>
<gene>
    <name evidence="2" type="ordered locus">Hoch_6460</name>
</gene>
<dbReference type="AlphaFoldDB" id="D0LQC0"/>
<dbReference type="EMBL" id="CP001804">
    <property type="protein sequence ID" value="ACY18929.1"/>
    <property type="molecule type" value="Genomic_DNA"/>
</dbReference>
<dbReference type="Proteomes" id="UP000001880">
    <property type="component" value="Chromosome"/>
</dbReference>
<keyword evidence="3" id="KW-1185">Reference proteome</keyword>
<sequence>MAKHTLGIENLALSEKQSPTPRNTHDIELPVRFQGRVSFELDVADTVQAFEAALMRACRSETLTRESVEAYCRDRDIADERMEHAVLKEALRVVSRDVLVERLVATTSRRLAASGQEFAPRAAALSPFSVRGSTFVDSFRGTAFREGASVILRVALGTSIESPVTIGASQTMRARARQPIPVSGSLRIEGDFKPLHGPGRPAQVRVHWSVRKGADTLDTSAIQDLGGPLESIVGCVGAGALSRLADAVPEHLAALAQTERGPAFIHVERIFRFGRVTEKTRAYLLFWQRLRGYLLWHAQQRLA</sequence>
<evidence type="ECO:0000313" key="2">
    <source>
        <dbReference type="EMBL" id="ACY18929.1"/>
    </source>
</evidence>
<dbReference type="HOGENOM" id="CLU_917544_0_0_7"/>
<protein>
    <submittedName>
        <fullName evidence="2">Uncharacterized protein</fullName>
    </submittedName>
</protein>
<dbReference type="KEGG" id="hoh:Hoch_6460"/>
<evidence type="ECO:0000256" key="1">
    <source>
        <dbReference type="SAM" id="MobiDB-lite"/>
    </source>
</evidence>
<name>D0LQC0_HALO1</name>
<evidence type="ECO:0000313" key="3">
    <source>
        <dbReference type="Proteomes" id="UP000001880"/>
    </source>
</evidence>
<organism evidence="2 3">
    <name type="scientific">Haliangium ochraceum (strain DSM 14365 / JCM 11303 / SMP-2)</name>
    <dbReference type="NCBI Taxonomy" id="502025"/>
    <lineage>
        <taxon>Bacteria</taxon>
        <taxon>Pseudomonadati</taxon>
        <taxon>Myxococcota</taxon>
        <taxon>Polyangia</taxon>
        <taxon>Haliangiales</taxon>
        <taxon>Kofleriaceae</taxon>
        <taxon>Haliangium</taxon>
    </lineage>
</organism>
<proteinExistence type="predicted"/>